<feature type="transmembrane region" description="Helical" evidence="10">
    <location>
        <begin position="180"/>
        <end position="204"/>
    </location>
</feature>
<dbReference type="InterPro" id="IPR024671">
    <property type="entry name" value="Atg22-like"/>
</dbReference>
<comment type="function">
    <text evidence="10">Vacuolar effluxer which mediate the efflux of amino acids resulting from autophagic degradation. The release of autophagic amino acids allows the maintenance of protein synthesis and viability during nitrogen starvation.</text>
</comment>
<evidence type="ECO:0000256" key="9">
    <source>
        <dbReference type="ARBA" id="ARBA00023136"/>
    </source>
</evidence>
<evidence type="ECO:0000313" key="12">
    <source>
        <dbReference type="Proteomes" id="UP000054321"/>
    </source>
</evidence>
<dbReference type="PANTHER" id="PTHR23519:SF4">
    <property type="entry name" value="AUTOPHAGY-RELATED PROTEIN"/>
    <property type="match status" value="1"/>
</dbReference>
<accession>A0A0C3CAJ7</accession>
<reference evidence="12" key="2">
    <citation type="submission" date="2015-01" db="EMBL/GenBank/DDBJ databases">
        <title>Evolutionary Origins and Diversification of the Mycorrhizal Mutualists.</title>
        <authorList>
            <consortium name="DOE Joint Genome Institute"/>
            <consortium name="Mycorrhizal Genomics Consortium"/>
            <person name="Kohler A."/>
            <person name="Kuo A."/>
            <person name="Nagy L.G."/>
            <person name="Floudas D."/>
            <person name="Copeland A."/>
            <person name="Barry K.W."/>
            <person name="Cichocki N."/>
            <person name="Veneault-Fourrey C."/>
            <person name="LaButti K."/>
            <person name="Lindquist E.A."/>
            <person name="Lipzen A."/>
            <person name="Lundell T."/>
            <person name="Morin E."/>
            <person name="Murat C."/>
            <person name="Riley R."/>
            <person name="Ohm R."/>
            <person name="Sun H."/>
            <person name="Tunlid A."/>
            <person name="Henrissat B."/>
            <person name="Grigoriev I.V."/>
            <person name="Hibbett D.S."/>
            <person name="Martin F."/>
        </authorList>
    </citation>
    <scope>NUCLEOTIDE SEQUENCE [LARGE SCALE GENOMIC DNA]</scope>
    <source>
        <strain evidence="12">Zn</strain>
    </source>
</reference>
<proteinExistence type="inferred from homology"/>
<keyword evidence="7 10" id="KW-1133">Transmembrane helix</keyword>
<feature type="transmembrane region" description="Helical" evidence="10">
    <location>
        <begin position="155"/>
        <end position="174"/>
    </location>
</feature>
<feature type="transmembrane region" description="Helical" evidence="10">
    <location>
        <begin position="370"/>
        <end position="391"/>
    </location>
</feature>
<feature type="transmembrane region" description="Helical" evidence="10">
    <location>
        <begin position="403"/>
        <end position="422"/>
    </location>
</feature>
<dbReference type="EMBL" id="KN832885">
    <property type="protein sequence ID" value="KIM95958.1"/>
    <property type="molecule type" value="Genomic_DNA"/>
</dbReference>
<evidence type="ECO:0000256" key="3">
    <source>
        <dbReference type="ARBA" id="ARBA00022448"/>
    </source>
</evidence>
<evidence type="ECO:0000256" key="8">
    <source>
        <dbReference type="ARBA" id="ARBA00023006"/>
    </source>
</evidence>
<dbReference type="HOGENOM" id="CLU_017518_2_1_1"/>
<evidence type="ECO:0000313" key="11">
    <source>
        <dbReference type="EMBL" id="KIM95958.1"/>
    </source>
</evidence>
<dbReference type="InterPro" id="IPR050495">
    <property type="entry name" value="ATG22/LtaA_families"/>
</dbReference>
<evidence type="ECO:0000256" key="7">
    <source>
        <dbReference type="ARBA" id="ARBA00022989"/>
    </source>
</evidence>
<protein>
    <recommendedName>
        <fullName evidence="10">Autophagy-related protein</fullName>
    </recommendedName>
</protein>
<dbReference type="InterPro" id="IPR044738">
    <property type="entry name" value="Atg22"/>
</dbReference>
<dbReference type="STRING" id="913774.A0A0C3CAJ7"/>
<keyword evidence="5 10" id="KW-0812">Transmembrane</keyword>
<evidence type="ECO:0000256" key="1">
    <source>
        <dbReference type="ARBA" id="ARBA00004128"/>
    </source>
</evidence>
<keyword evidence="8 10" id="KW-0072">Autophagy</keyword>
<dbReference type="PANTHER" id="PTHR23519">
    <property type="entry name" value="AUTOPHAGY-RELATED PROTEIN 22"/>
    <property type="match status" value="1"/>
</dbReference>
<feature type="transmembrane region" description="Helical" evidence="10">
    <location>
        <begin position="335"/>
        <end position="358"/>
    </location>
</feature>
<feature type="transmembrane region" description="Helical" evidence="10">
    <location>
        <begin position="278"/>
        <end position="298"/>
    </location>
</feature>
<keyword evidence="3 10" id="KW-0813">Transport</keyword>
<sequence>MEDTKRTSSQDDTISKGVVIDAIAVEATKSKQIKENLEKYEQLFGADEDAYEQPTTSRKELWSYYLYYNGDNGVGPGSYSQALFQSALTAAGWDPAITPSQPGNCGDAGCVVAWGNGTRSVASVVLIANGVCFAVMTVMFVALGSAADYGSFGRWLLLVLTVICWIFQYGMMAIRNPSQWPAAMVLYIIAYIAYGATLVFYAAIFPRLARYMPDVRKAREEDLKEGKIDQAEYDRIESMERNHISNISTAHSNIGYLLTLVINLSVLLPLQGHPFANNLALCLTNSYWVVLGIWWFIYQQPRPGPKMPKGSNYATIGWKQVGLALREIRHLPQTFIYLVAFFLLADGLNTTGTLISIIQNNVVSFSFLEITYLGLAQAATSTFSTFGFWYFQKYFGIKTKYMFIVTNAFSVFIPFYGMLGLWTDRVGYHHVRDFWIYNILFGLFQAPYYAYAQTMMSEVTPRGYENMFFGLFGITNRASSIIGPNVVQAIINATNNNWLGFPFLFAICSAASIVIWFVDVEKGRENCRKYVEERKLIRVAKEAGLTTDQVVDGVATGELGADDVKGTTGTSKDHYD</sequence>
<comment type="subcellular location">
    <subcellularLocation>
        <location evidence="1 10">Vacuole membrane</location>
        <topology evidence="1 10">Multi-pass membrane protein</topology>
    </subcellularLocation>
</comment>
<dbReference type="Gene3D" id="1.20.1250.20">
    <property type="entry name" value="MFS general substrate transporter like domains"/>
    <property type="match status" value="1"/>
</dbReference>
<dbReference type="InParanoid" id="A0A0C3CAJ7"/>
<feature type="transmembrane region" description="Helical" evidence="10">
    <location>
        <begin position="499"/>
        <end position="518"/>
    </location>
</feature>
<feature type="transmembrane region" description="Helical" evidence="10">
    <location>
        <begin position="121"/>
        <end position="143"/>
    </location>
</feature>
<keyword evidence="6 10" id="KW-0029">Amino-acid transport</keyword>
<feature type="transmembrane region" description="Helical" evidence="10">
    <location>
        <begin position="434"/>
        <end position="452"/>
    </location>
</feature>
<feature type="transmembrane region" description="Helical" evidence="10">
    <location>
        <begin position="254"/>
        <end position="272"/>
    </location>
</feature>
<keyword evidence="9 10" id="KW-0472">Membrane</keyword>
<evidence type="ECO:0000256" key="2">
    <source>
        <dbReference type="ARBA" id="ARBA00006978"/>
    </source>
</evidence>
<name>A0A0C3CAJ7_OIDMZ</name>
<dbReference type="Proteomes" id="UP000054321">
    <property type="component" value="Unassembled WGS sequence"/>
</dbReference>
<keyword evidence="4 10" id="KW-0926">Vacuole</keyword>
<dbReference type="CDD" id="cd17483">
    <property type="entry name" value="MFS_Atg22_like"/>
    <property type="match status" value="1"/>
</dbReference>
<dbReference type="Pfam" id="PF11700">
    <property type="entry name" value="ATG22"/>
    <property type="match status" value="1"/>
</dbReference>
<evidence type="ECO:0000256" key="10">
    <source>
        <dbReference type="RuleBase" id="RU363073"/>
    </source>
</evidence>
<dbReference type="GO" id="GO:0006914">
    <property type="term" value="P:autophagy"/>
    <property type="evidence" value="ECO:0007669"/>
    <property type="project" value="UniProtKB-KW"/>
</dbReference>
<dbReference type="GO" id="GO:0032974">
    <property type="term" value="P:amino acid transmembrane export from vacuole"/>
    <property type="evidence" value="ECO:0007669"/>
    <property type="project" value="InterPro"/>
</dbReference>
<evidence type="ECO:0000256" key="5">
    <source>
        <dbReference type="ARBA" id="ARBA00022692"/>
    </source>
</evidence>
<gene>
    <name evidence="11" type="ORF">OIDMADRAFT_170552</name>
</gene>
<evidence type="ECO:0000256" key="4">
    <source>
        <dbReference type="ARBA" id="ARBA00022554"/>
    </source>
</evidence>
<evidence type="ECO:0000256" key="6">
    <source>
        <dbReference type="ARBA" id="ARBA00022970"/>
    </source>
</evidence>
<dbReference type="InterPro" id="IPR036259">
    <property type="entry name" value="MFS_trans_sf"/>
</dbReference>
<reference evidence="11 12" key="1">
    <citation type="submission" date="2014-04" db="EMBL/GenBank/DDBJ databases">
        <authorList>
            <consortium name="DOE Joint Genome Institute"/>
            <person name="Kuo A."/>
            <person name="Martino E."/>
            <person name="Perotto S."/>
            <person name="Kohler A."/>
            <person name="Nagy L.G."/>
            <person name="Floudas D."/>
            <person name="Copeland A."/>
            <person name="Barry K.W."/>
            <person name="Cichocki N."/>
            <person name="Veneault-Fourrey C."/>
            <person name="LaButti K."/>
            <person name="Lindquist E.A."/>
            <person name="Lipzen A."/>
            <person name="Lundell T."/>
            <person name="Morin E."/>
            <person name="Murat C."/>
            <person name="Sun H."/>
            <person name="Tunlid A."/>
            <person name="Henrissat B."/>
            <person name="Grigoriev I.V."/>
            <person name="Hibbett D.S."/>
            <person name="Martin F."/>
            <person name="Nordberg H.P."/>
            <person name="Cantor M.N."/>
            <person name="Hua S.X."/>
        </authorList>
    </citation>
    <scope>NUCLEOTIDE SEQUENCE [LARGE SCALE GENOMIC DNA]</scope>
    <source>
        <strain evidence="11 12">Zn</strain>
    </source>
</reference>
<dbReference type="GO" id="GO:0005774">
    <property type="term" value="C:vacuolar membrane"/>
    <property type="evidence" value="ECO:0007669"/>
    <property type="project" value="UniProtKB-SubCell"/>
</dbReference>
<dbReference type="SUPFAM" id="SSF103473">
    <property type="entry name" value="MFS general substrate transporter"/>
    <property type="match status" value="1"/>
</dbReference>
<dbReference type="AlphaFoldDB" id="A0A0C3CAJ7"/>
<keyword evidence="12" id="KW-1185">Reference proteome</keyword>
<comment type="similarity">
    <text evidence="2 10">Belongs to the ATG22 family.</text>
</comment>
<organism evidence="11 12">
    <name type="scientific">Oidiodendron maius (strain Zn)</name>
    <dbReference type="NCBI Taxonomy" id="913774"/>
    <lineage>
        <taxon>Eukaryota</taxon>
        <taxon>Fungi</taxon>
        <taxon>Dikarya</taxon>
        <taxon>Ascomycota</taxon>
        <taxon>Pezizomycotina</taxon>
        <taxon>Leotiomycetes</taxon>
        <taxon>Leotiomycetes incertae sedis</taxon>
        <taxon>Myxotrichaceae</taxon>
        <taxon>Oidiodendron</taxon>
    </lineage>
</organism>
<dbReference type="OrthoDB" id="42657at2759"/>